<evidence type="ECO:0000313" key="8">
    <source>
        <dbReference type="Proteomes" id="UP000327118"/>
    </source>
</evidence>
<protein>
    <submittedName>
        <fullName evidence="7">ATP synthase regulation protein NCA2-domain-containing protein</fullName>
    </submittedName>
</protein>
<evidence type="ECO:0000256" key="1">
    <source>
        <dbReference type="ARBA" id="ARBA00004225"/>
    </source>
</evidence>
<evidence type="ECO:0000256" key="5">
    <source>
        <dbReference type="ARBA" id="ARBA00023136"/>
    </source>
</evidence>
<dbReference type="PANTHER" id="PTHR28234:SF1">
    <property type="entry name" value="NUCLEAR CONTROL OF ATPASE PROTEIN 2"/>
    <property type="match status" value="1"/>
</dbReference>
<feature type="transmembrane region" description="Helical" evidence="6">
    <location>
        <begin position="521"/>
        <end position="543"/>
    </location>
</feature>
<comment type="subcellular location">
    <subcellularLocation>
        <location evidence="1">Mitochondrion membrane</location>
        <topology evidence="1">Multi-pass membrane protein</topology>
    </subcellularLocation>
</comment>
<dbReference type="GO" id="GO:0005741">
    <property type="term" value="C:mitochondrial outer membrane"/>
    <property type="evidence" value="ECO:0007669"/>
    <property type="project" value="TreeGrafter"/>
</dbReference>
<name>A0A5N6YSC5_9EURO</name>
<dbReference type="EMBL" id="ML739513">
    <property type="protein sequence ID" value="KAE8348405.1"/>
    <property type="molecule type" value="Genomic_DNA"/>
</dbReference>
<dbReference type="Proteomes" id="UP000327118">
    <property type="component" value="Unassembled WGS sequence"/>
</dbReference>
<dbReference type="OrthoDB" id="413313at2759"/>
<keyword evidence="4" id="KW-0496">Mitochondrion</keyword>
<evidence type="ECO:0000256" key="2">
    <source>
        <dbReference type="ARBA" id="ARBA00022692"/>
    </source>
</evidence>
<evidence type="ECO:0000256" key="4">
    <source>
        <dbReference type="ARBA" id="ARBA00023128"/>
    </source>
</evidence>
<dbReference type="Pfam" id="PF08637">
    <property type="entry name" value="NCA2"/>
    <property type="match status" value="1"/>
</dbReference>
<sequence length="647" mass="73843">MSVVNVNICRLDAQLDQVKQQIHDLYLASLEFPKDKHDLDIAIKHISNLEHVIGSLSVTSKSYPMLPEHIVEFISKLSWPLFEPYGLLSDVSTERALEELMWLAVAKATLQALGTIMKTFLDHSLLFNDEIFYWDAVIGSQWRTCAYTLQTSPLRIWRRLIKSRPSTSRSGVEARFPTPAAFKWSQFYESIQRCFYARSLHALHANVVSPFVTAKLEMRRKREKLMAMKDFNASSIGLLMRECFPIQTNDDTYNSTKYVSADDHWRNGIARSVVLMETLLQKQPNDCDTFDFGEGILSITNKELTYLQTQSGDMCTRQAPELLIERLRDILLRLLPIHKTRGFTTVKKFGRPSRLVRCWLPFSVALLTTCTSLKILANHHHQLIQWAANAGQTTVDFWSNWVIEPIQRLVGTIKHDEKSEIALMSKNSLEADRSSLERMVVDFILDRDEQKALDINSIANKVREGDLTPVLRAYEKDLRSPFVGTVRGDLIRALLIQIQKTKVDVEIAIGGIDALLKSQELVFGFVGLTPGILVSYASLRWVWGLFGNRKGLRAGRQQDELRHALRNAHRTLILSNPTATGLLTYRNHGLLICETEVLLRKAGTLLKGADLRAFQEDIGDLINQKTVGRQLEIIGRMGWVYTKWMHR</sequence>
<dbReference type="AlphaFoldDB" id="A0A5N6YSC5"/>
<evidence type="ECO:0000256" key="6">
    <source>
        <dbReference type="SAM" id="Phobius"/>
    </source>
</evidence>
<dbReference type="PANTHER" id="PTHR28234">
    <property type="entry name" value="NUCLEAR CONTROL OF ATPASE PROTEIN 2"/>
    <property type="match status" value="1"/>
</dbReference>
<evidence type="ECO:0000313" key="7">
    <source>
        <dbReference type="EMBL" id="KAE8348405.1"/>
    </source>
</evidence>
<accession>A0A5N6YSC5</accession>
<reference evidence="8" key="1">
    <citation type="submission" date="2019-04" db="EMBL/GenBank/DDBJ databases">
        <title>Friends and foes A comparative genomics studyof 23 Aspergillus species from section Flavi.</title>
        <authorList>
            <consortium name="DOE Joint Genome Institute"/>
            <person name="Kjaerbolling I."/>
            <person name="Vesth T."/>
            <person name="Frisvad J.C."/>
            <person name="Nybo J.L."/>
            <person name="Theobald S."/>
            <person name="Kildgaard S."/>
            <person name="Isbrandt T."/>
            <person name="Kuo A."/>
            <person name="Sato A."/>
            <person name="Lyhne E.K."/>
            <person name="Kogle M.E."/>
            <person name="Wiebenga A."/>
            <person name="Kun R.S."/>
            <person name="Lubbers R.J."/>
            <person name="Makela M.R."/>
            <person name="Barry K."/>
            <person name="Chovatia M."/>
            <person name="Clum A."/>
            <person name="Daum C."/>
            <person name="Haridas S."/>
            <person name="He G."/>
            <person name="LaButti K."/>
            <person name="Lipzen A."/>
            <person name="Mondo S."/>
            <person name="Riley R."/>
            <person name="Salamov A."/>
            <person name="Simmons B.A."/>
            <person name="Magnuson J.K."/>
            <person name="Henrissat B."/>
            <person name="Mortensen U.H."/>
            <person name="Larsen T.O."/>
            <person name="Devries R.P."/>
            <person name="Grigoriev I.V."/>
            <person name="Machida M."/>
            <person name="Baker S.E."/>
            <person name="Andersen M.R."/>
        </authorList>
    </citation>
    <scope>NUCLEOTIDE SEQUENCE [LARGE SCALE GENOMIC DNA]</scope>
    <source>
        <strain evidence="8">CBS 553.77</strain>
    </source>
</reference>
<keyword evidence="5 6" id="KW-0472">Membrane</keyword>
<keyword evidence="2 6" id="KW-0812">Transmembrane</keyword>
<proteinExistence type="predicted"/>
<organism evidence="7 8">
    <name type="scientific">Aspergillus coremiiformis</name>
    <dbReference type="NCBI Taxonomy" id="138285"/>
    <lineage>
        <taxon>Eukaryota</taxon>
        <taxon>Fungi</taxon>
        <taxon>Dikarya</taxon>
        <taxon>Ascomycota</taxon>
        <taxon>Pezizomycotina</taxon>
        <taxon>Eurotiomycetes</taxon>
        <taxon>Eurotiomycetidae</taxon>
        <taxon>Eurotiales</taxon>
        <taxon>Aspergillaceae</taxon>
        <taxon>Aspergillus</taxon>
        <taxon>Aspergillus subgen. Circumdati</taxon>
    </lineage>
</organism>
<dbReference type="InterPro" id="IPR013946">
    <property type="entry name" value="NCA2-like"/>
</dbReference>
<keyword evidence="8" id="KW-1185">Reference proteome</keyword>
<gene>
    <name evidence="7" type="ORF">BDV28DRAFT_164464</name>
</gene>
<keyword evidence="3 6" id="KW-1133">Transmembrane helix</keyword>
<evidence type="ECO:0000256" key="3">
    <source>
        <dbReference type="ARBA" id="ARBA00022989"/>
    </source>
</evidence>